<dbReference type="PRINTS" id="PR00131">
    <property type="entry name" value="GLHYDRLASE1"/>
</dbReference>
<evidence type="ECO:0000256" key="2">
    <source>
        <dbReference type="ARBA" id="ARBA00022801"/>
    </source>
</evidence>
<dbReference type="InterPro" id="IPR001360">
    <property type="entry name" value="Glyco_hydro_1"/>
</dbReference>
<reference evidence="7" key="1">
    <citation type="journal article" date="2019" name="Int. J. Syst. Evol. Microbiol.">
        <title>The Global Catalogue of Microorganisms (GCM) 10K type strain sequencing project: providing services to taxonomists for standard genome sequencing and annotation.</title>
        <authorList>
            <consortium name="The Broad Institute Genomics Platform"/>
            <consortium name="The Broad Institute Genome Sequencing Center for Infectious Disease"/>
            <person name="Wu L."/>
            <person name="Ma J."/>
        </authorList>
    </citation>
    <scope>NUCLEOTIDE SEQUENCE [LARGE SCALE GENOMIC DNA]</scope>
    <source>
        <strain evidence="7">CGMCC 1.7693</strain>
    </source>
</reference>
<dbReference type="SUPFAM" id="SSF51445">
    <property type="entry name" value="(Trans)glycosidases"/>
    <property type="match status" value="1"/>
</dbReference>
<sequence>MTKNIESRFPENFLWGGALAASQCEGAALEDGKKWTTGDAMPYGVFGDVVIPPPENYLKKEAIDFYHRYKDDVKLFAEMGFKMLRISISWARIFPNGDEQEPNEKGLAFYDSLIDELRKYGIEPMITLVHFEIPLHLATEYGGWTNRKMIDFYQHFVETVYTRYKDKVTYWLTFNEINVILDAPFNGGGIQGKAEEIDKSVLYQAIHHQFVSSALATKIGHEINPNFKIGCMVANSPYYPLTPNPDDILEAMNRDRETLFFADVHARGKYPGYMKRYFAENEIHIEMTEEDKELMQKHTVDFISFSYYMSYCATADEALNIQELGNVKSTVKNPYLKASDWGWQIDPKGLRYALNQFYDRYQLPLFIVENGLGAVDELVSDEEGSYTVIDDYRIDYLKTHLQQVSEAMKDGVELLGYTSWGPIDMVSNSVSEMKKRYGFIYVDKHNDCSGTLERYKKKSFNWYKEVIASNGESLFDEEK</sequence>
<dbReference type="Gene3D" id="3.20.20.80">
    <property type="entry name" value="Glycosidases"/>
    <property type="match status" value="1"/>
</dbReference>
<dbReference type="EMBL" id="BMLW01000002">
    <property type="protein sequence ID" value="GGP08484.1"/>
    <property type="molecule type" value="Genomic_DNA"/>
</dbReference>
<evidence type="ECO:0000256" key="4">
    <source>
        <dbReference type="PROSITE-ProRule" id="PRU10055"/>
    </source>
</evidence>
<accession>A0ABQ2NRI3</accession>
<evidence type="ECO:0000313" key="6">
    <source>
        <dbReference type="EMBL" id="GGP08484.1"/>
    </source>
</evidence>
<evidence type="ECO:0000313" key="7">
    <source>
        <dbReference type="Proteomes" id="UP000641206"/>
    </source>
</evidence>
<organism evidence="6 7">
    <name type="scientific">Oceanobacillus neutriphilus</name>
    <dbReference type="NCBI Taxonomy" id="531815"/>
    <lineage>
        <taxon>Bacteria</taxon>
        <taxon>Bacillati</taxon>
        <taxon>Bacillota</taxon>
        <taxon>Bacilli</taxon>
        <taxon>Bacillales</taxon>
        <taxon>Bacillaceae</taxon>
        <taxon>Oceanobacillus</taxon>
    </lineage>
</organism>
<dbReference type="RefSeq" id="WP_188733287.1">
    <property type="nucleotide sequence ID" value="NZ_BMLW01000002.1"/>
</dbReference>
<dbReference type="PANTHER" id="PTHR10353:SF122">
    <property type="entry name" value="6-PHOSPHO-BETA-GLUCOSIDASE ASCB-RELATED"/>
    <property type="match status" value="1"/>
</dbReference>
<protein>
    <submittedName>
        <fullName evidence="6">Beta-glucosidase</fullName>
    </submittedName>
</protein>
<dbReference type="Pfam" id="PF00232">
    <property type="entry name" value="Glyco_hydro_1"/>
    <property type="match status" value="1"/>
</dbReference>
<gene>
    <name evidence="6" type="primary">bglH</name>
    <name evidence="6" type="ORF">GCM10011346_08710</name>
</gene>
<dbReference type="NCBIfam" id="NF007158">
    <property type="entry name" value="PRK09593.1"/>
    <property type="match status" value="1"/>
</dbReference>
<dbReference type="NCBIfam" id="NF007356">
    <property type="entry name" value="PRK09852.1"/>
    <property type="match status" value="1"/>
</dbReference>
<evidence type="ECO:0000256" key="1">
    <source>
        <dbReference type="ARBA" id="ARBA00010838"/>
    </source>
</evidence>
<dbReference type="InterPro" id="IPR017853">
    <property type="entry name" value="GH"/>
</dbReference>
<dbReference type="Proteomes" id="UP000641206">
    <property type="component" value="Unassembled WGS sequence"/>
</dbReference>
<dbReference type="PANTHER" id="PTHR10353">
    <property type="entry name" value="GLYCOSYL HYDROLASE"/>
    <property type="match status" value="1"/>
</dbReference>
<comment type="caution">
    <text evidence="6">The sequence shown here is derived from an EMBL/GenBank/DDBJ whole genome shotgun (WGS) entry which is preliminary data.</text>
</comment>
<evidence type="ECO:0000256" key="3">
    <source>
        <dbReference type="ARBA" id="ARBA00023295"/>
    </source>
</evidence>
<dbReference type="PROSITE" id="PS00572">
    <property type="entry name" value="GLYCOSYL_HYDROL_F1_1"/>
    <property type="match status" value="1"/>
</dbReference>
<comment type="similarity">
    <text evidence="1 5">Belongs to the glycosyl hydrolase 1 family.</text>
</comment>
<keyword evidence="2" id="KW-0378">Hydrolase</keyword>
<name>A0ABQ2NRI3_9BACI</name>
<keyword evidence="3" id="KW-0326">Glycosidase</keyword>
<dbReference type="InterPro" id="IPR018120">
    <property type="entry name" value="Glyco_hydro_1_AS"/>
</dbReference>
<proteinExistence type="inferred from homology"/>
<feature type="active site" description="Nucleophile" evidence="4">
    <location>
        <position position="369"/>
    </location>
</feature>
<keyword evidence="7" id="KW-1185">Reference proteome</keyword>
<evidence type="ECO:0000256" key="5">
    <source>
        <dbReference type="RuleBase" id="RU003690"/>
    </source>
</evidence>